<evidence type="ECO:0000256" key="7">
    <source>
        <dbReference type="SAM" id="Phobius"/>
    </source>
</evidence>
<evidence type="ECO:0000313" key="9">
    <source>
        <dbReference type="EMBL" id="AHH99179.1"/>
    </source>
</evidence>
<protein>
    <recommendedName>
        <fullName evidence="8">ABC3 transporter permease C-terminal domain-containing protein</fullName>
    </recommendedName>
</protein>
<gene>
    <name evidence="9" type="ORF">KALB_5818</name>
</gene>
<feature type="transmembrane region" description="Helical" evidence="7">
    <location>
        <begin position="808"/>
        <end position="826"/>
    </location>
</feature>
<dbReference type="Proteomes" id="UP000019225">
    <property type="component" value="Chromosome"/>
</dbReference>
<organism evidence="9 10">
    <name type="scientific">Kutzneria albida DSM 43870</name>
    <dbReference type="NCBI Taxonomy" id="1449976"/>
    <lineage>
        <taxon>Bacteria</taxon>
        <taxon>Bacillati</taxon>
        <taxon>Actinomycetota</taxon>
        <taxon>Actinomycetes</taxon>
        <taxon>Pseudonocardiales</taxon>
        <taxon>Pseudonocardiaceae</taxon>
        <taxon>Kutzneria</taxon>
    </lineage>
</organism>
<dbReference type="KEGG" id="kal:KALB_5818"/>
<feature type="transmembrane region" description="Helical" evidence="7">
    <location>
        <begin position="716"/>
        <end position="739"/>
    </location>
</feature>
<reference evidence="9 10" key="1">
    <citation type="journal article" date="2014" name="BMC Genomics">
        <title>Complete genome sequence of producer of the glycopeptide antibiotic Aculeximycin Kutzneria albida DSM 43870T, a representative of minor genus of Pseudonocardiaceae.</title>
        <authorList>
            <person name="Rebets Y."/>
            <person name="Tokovenko B."/>
            <person name="Lushchyk I."/>
            <person name="Ruckert C."/>
            <person name="Zaburannyi N."/>
            <person name="Bechthold A."/>
            <person name="Kalinowski J."/>
            <person name="Luzhetskyy A."/>
        </authorList>
    </citation>
    <scope>NUCLEOTIDE SEQUENCE [LARGE SCALE GENOMIC DNA]</scope>
    <source>
        <strain evidence="9">DSM 43870</strain>
    </source>
</reference>
<dbReference type="OrthoDB" id="3223244at2"/>
<feature type="domain" description="ABC3 transporter permease C-terminal" evidence="8">
    <location>
        <begin position="721"/>
        <end position="834"/>
    </location>
</feature>
<keyword evidence="3 7" id="KW-0812">Transmembrane</keyword>
<name>W5WM07_9PSEU</name>
<dbReference type="eggNOG" id="COG4591">
    <property type="taxonomic scope" value="Bacteria"/>
</dbReference>
<dbReference type="InterPro" id="IPR003838">
    <property type="entry name" value="ABC3_permease_C"/>
</dbReference>
<dbReference type="GO" id="GO:0005886">
    <property type="term" value="C:plasma membrane"/>
    <property type="evidence" value="ECO:0007669"/>
    <property type="project" value="UniProtKB-SubCell"/>
</dbReference>
<dbReference type="HOGENOM" id="CLU_012341_2_0_11"/>
<feature type="transmembrane region" description="Helical" evidence="7">
    <location>
        <begin position="491"/>
        <end position="514"/>
    </location>
</feature>
<evidence type="ECO:0000259" key="8">
    <source>
        <dbReference type="Pfam" id="PF02687"/>
    </source>
</evidence>
<dbReference type="PROSITE" id="PS51257">
    <property type="entry name" value="PROKAR_LIPOPROTEIN"/>
    <property type="match status" value="1"/>
</dbReference>
<evidence type="ECO:0000256" key="4">
    <source>
        <dbReference type="ARBA" id="ARBA00022989"/>
    </source>
</evidence>
<feature type="domain" description="ABC3 transporter permease C-terminal" evidence="8">
    <location>
        <begin position="274"/>
        <end position="393"/>
    </location>
</feature>
<dbReference type="eggNOG" id="COG0577">
    <property type="taxonomic scope" value="Bacteria"/>
</dbReference>
<evidence type="ECO:0000256" key="3">
    <source>
        <dbReference type="ARBA" id="ARBA00022692"/>
    </source>
</evidence>
<keyword evidence="2" id="KW-1003">Cell membrane</keyword>
<dbReference type="STRING" id="1449976.KALB_5818"/>
<dbReference type="PANTHER" id="PTHR30572:SF4">
    <property type="entry name" value="ABC TRANSPORTER PERMEASE YTRF"/>
    <property type="match status" value="1"/>
</dbReference>
<evidence type="ECO:0000256" key="1">
    <source>
        <dbReference type="ARBA" id="ARBA00004651"/>
    </source>
</evidence>
<feature type="transmembrane region" description="Helical" evidence="7">
    <location>
        <begin position="771"/>
        <end position="796"/>
    </location>
</feature>
<feature type="transmembrane region" description="Helical" evidence="7">
    <location>
        <begin position="323"/>
        <end position="346"/>
    </location>
</feature>
<feature type="transmembrane region" description="Helical" evidence="7">
    <location>
        <begin position="414"/>
        <end position="434"/>
    </location>
</feature>
<evidence type="ECO:0000256" key="5">
    <source>
        <dbReference type="ARBA" id="ARBA00023136"/>
    </source>
</evidence>
<feature type="transmembrane region" description="Helical" evidence="7">
    <location>
        <begin position="366"/>
        <end position="387"/>
    </location>
</feature>
<dbReference type="EMBL" id="CP007155">
    <property type="protein sequence ID" value="AHH99179.1"/>
    <property type="molecule type" value="Genomic_DNA"/>
</dbReference>
<feature type="transmembrane region" description="Helical" evidence="7">
    <location>
        <begin position="265"/>
        <end position="293"/>
    </location>
</feature>
<dbReference type="PANTHER" id="PTHR30572">
    <property type="entry name" value="MEMBRANE COMPONENT OF TRANSPORTER-RELATED"/>
    <property type="match status" value="1"/>
</dbReference>
<sequence length="844" mass="87253">MLILALKTLRARKGAFVAAFGTLLVAATLITACGVLLQTGIAGGVPAERYRSADVVVAGAQSYVPQRLASQPSRPDPPTRQLRERVRLDAGLAGRIGAVPGVRTVVPDVSFPVTMPAPMAGPPVLGHGWDSARLTPFTLRAGHAPQQADEVVLDASLADRAGVHAGDRIALQVNADPVAYRVTGIVEPVGGELAKQSALFFTPQRATELAGTGGRVDAFGVIAEPGTAPDSLADRISQALPERGIVTRTGTDRGAVEFLSDGNSLVALIGLSASFGGIALMVALFVVSSTLALSVQQRQREMALLRAIGTTPQQLRRMVGGEALVLGLLASVLGCLPGFPVAQWLLTVFVDSHLVSPEVRLITGPLPALAVVASLVLAAVVAGLSAARRAARTRPTEALGEAAVQRTLIGRGRLITGLVLLAASAALLVVSSSLRGTASAGAASGVVLLLIVAVAVLGPVVAKLVGLVSAPVMRRFRVGGYLASANSVTNAIRLAGSITPLVLAIGFGCVAVFVQTTQLHATEQNAKASITADYVLTAPEGVPTSVVGEIGKVPGVSSATALRQTEVIREWRFGEEVGAEVVSAIAISPGDPGRTLDLGQQQGSLSQVRGKDIALSRQTAEDMGVHVGDQVRLRLGDGSPVQLRLVCTFDRELGLGKAVLDRTLVAGHTTRERDDQVLVRADRSALGVLTQRFPALSVADGAAVRAASTDQLRANAWLNLLVVGMILLYTGIAVVNTLVMATSARTREFALLRLVGATRGQILRTTRWESALVVVSSVVLGTAVAAATLIPISLGLTGSPMPYAPPELYGGLVGVVAVMALLATEVPARIALRLRPVEAIGIKE</sequence>
<comment type="subcellular location">
    <subcellularLocation>
        <location evidence="1">Cell membrane</location>
        <topology evidence="1">Multi-pass membrane protein</topology>
    </subcellularLocation>
</comment>
<dbReference type="GO" id="GO:0022857">
    <property type="term" value="F:transmembrane transporter activity"/>
    <property type="evidence" value="ECO:0007669"/>
    <property type="project" value="TreeGrafter"/>
</dbReference>
<keyword evidence="4 7" id="KW-1133">Transmembrane helix</keyword>
<dbReference type="AlphaFoldDB" id="W5WM07"/>
<feature type="transmembrane region" description="Helical" evidence="7">
    <location>
        <begin position="446"/>
        <end position="470"/>
    </location>
</feature>
<proteinExistence type="inferred from homology"/>
<dbReference type="Pfam" id="PF02687">
    <property type="entry name" value="FtsX"/>
    <property type="match status" value="2"/>
</dbReference>
<keyword evidence="10" id="KW-1185">Reference proteome</keyword>
<dbReference type="InterPro" id="IPR050250">
    <property type="entry name" value="Macrolide_Exporter_MacB"/>
</dbReference>
<dbReference type="PATRIC" id="fig|1449976.3.peg.5841"/>
<evidence type="ECO:0000256" key="2">
    <source>
        <dbReference type="ARBA" id="ARBA00022475"/>
    </source>
</evidence>
<evidence type="ECO:0000256" key="6">
    <source>
        <dbReference type="ARBA" id="ARBA00038076"/>
    </source>
</evidence>
<keyword evidence="5 7" id="KW-0472">Membrane</keyword>
<evidence type="ECO:0000313" key="10">
    <source>
        <dbReference type="Proteomes" id="UP000019225"/>
    </source>
</evidence>
<comment type="similarity">
    <text evidence="6">Belongs to the ABC-4 integral membrane protein family.</text>
</comment>
<dbReference type="RefSeq" id="WP_025359108.1">
    <property type="nucleotide sequence ID" value="NZ_CP007155.1"/>
</dbReference>
<accession>W5WM07</accession>